<sequence>MKQDIALALEITLNTGSQYIKIYENKMLEQKIDTKKKILKDDYNPTKEEKEFLKQKADKNNTKHVGG</sequence>
<name>A0A0M4SUF4_9BACT</name>
<accession>A0A0M4SUF4</accession>
<evidence type="ECO:0000313" key="1">
    <source>
        <dbReference type="EMBL" id="ALF48207.1"/>
    </source>
</evidence>
<evidence type="ECO:0000313" key="2">
    <source>
        <dbReference type="Proteomes" id="UP000066049"/>
    </source>
</evidence>
<dbReference type="EMBL" id="CP012541">
    <property type="protein sequence ID" value="ALF48207.1"/>
    <property type="molecule type" value="Genomic_DNA"/>
</dbReference>
<proteinExistence type="predicted"/>
<dbReference type="AlphaFoldDB" id="A0A0M4SUF4"/>
<dbReference type="GeneID" id="28663236"/>
<dbReference type="RefSeq" id="WP_054197129.1">
    <property type="nucleotide sequence ID" value="NZ_CABMKQ010000040.1"/>
</dbReference>
<dbReference type="Proteomes" id="UP000066049">
    <property type="component" value="Chromosome"/>
</dbReference>
<reference evidence="2" key="1">
    <citation type="submission" date="2015-08" db="EMBL/GenBank/DDBJ databases">
        <title>Comparative genomics of the Campylobacter concisus group.</title>
        <authorList>
            <person name="Miller W.G."/>
            <person name="Yee E."/>
            <person name="Chapman M.H."/>
            <person name="Huynh S."/>
            <person name="Bono J.L."/>
            <person name="On S.L.W."/>
            <person name="St Leger J."/>
            <person name="Foster G."/>
            <person name="Parker C.T."/>
        </authorList>
    </citation>
    <scope>NUCLEOTIDE SEQUENCE [LARGE SCALE GENOMIC DNA]</scope>
    <source>
        <strain evidence="2">ATCC 33237</strain>
    </source>
</reference>
<gene>
    <name evidence="1" type="ORF">CCON33237_1558</name>
</gene>
<dbReference type="KEGG" id="ccoc:CCON33237_1558"/>
<organism evidence="1 2">
    <name type="scientific">Campylobacter concisus</name>
    <dbReference type="NCBI Taxonomy" id="199"/>
    <lineage>
        <taxon>Bacteria</taxon>
        <taxon>Pseudomonadati</taxon>
        <taxon>Campylobacterota</taxon>
        <taxon>Epsilonproteobacteria</taxon>
        <taxon>Campylobacterales</taxon>
        <taxon>Campylobacteraceae</taxon>
        <taxon>Campylobacter</taxon>
    </lineage>
</organism>
<protein>
    <submittedName>
        <fullName evidence="1">Uncharacterized protein</fullName>
    </submittedName>
</protein>
<dbReference type="PATRIC" id="fig|199.248.peg.1607"/>